<gene>
    <name evidence="2" type="ORF">ACFFJ6_12685</name>
</gene>
<comment type="caution">
    <text evidence="2">The sequence shown here is derived from an EMBL/GenBank/DDBJ whole genome shotgun (WGS) entry which is preliminary data.</text>
</comment>
<keyword evidence="3" id="KW-1185">Reference proteome</keyword>
<reference evidence="2 3" key="1">
    <citation type="submission" date="2024-09" db="EMBL/GenBank/DDBJ databases">
        <authorList>
            <person name="Sun Q."/>
            <person name="Mori K."/>
        </authorList>
    </citation>
    <scope>NUCLEOTIDE SEQUENCE [LARGE SCALE GENOMIC DNA]</scope>
    <source>
        <strain evidence="2 3">KCTC 23279</strain>
    </source>
</reference>
<dbReference type="RefSeq" id="WP_378388179.1">
    <property type="nucleotide sequence ID" value="NZ_JBHLWM010000005.1"/>
</dbReference>
<accession>A0ABV6ET13</accession>
<name>A0ABV6ET13_9BRAD</name>
<organism evidence="2 3">
    <name type="scientific">Rhodopseudomonas telluris</name>
    <dbReference type="NCBI Taxonomy" id="644215"/>
    <lineage>
        <taxon>Bacteria</taxon>
        <taxon>Pseudomonadati</taxon>
        <taxon>Pseudomonadota</taxon>
        <taxon>Alphaproteobacteria</taxon>
        <taxon>Hyphomicrobiales</taxon>
        <taxon>Nitrobacteraceae</taxon>
        <taxon>Rhodopseudomonas</taxon>
    </lineage>
</organism>
<protein>
    <submittedName>
        <fullName evidence="2">Uncharacterized protein</fullName>
    </submittedName>
</protein>
<dbReference type="Proteomes" id="UP001589775">
    <property type="component" value="Unassembled WGS sequence"/>
</dbReference>
<proteinExistence type="predicted"/>
<feature type="region of interest" description="Disordered" evidence="1">
    <location>
        <begin position="32"/>
        <end position="82"/>
    </location>
</feature>
<evidence type="ECO:0000313" key="3">
    <source>
        <dbReference type="Proteomes" id="UP001589775"/>
    </source>
</evidence>
<evidence type="ECO:0000313" key="2">
    <source>
        <dbReference type="EMBL" id="MFC0241332.1"/>
    </source>
</evidence>
<sequence>MPYALYSDDAKISKAYPTEASVWKHAEDSGLVIDDPEDETSSPRRILDNGYEIRACSAEPSDNPNRKDADAEADYQLSRDAA</sequence>
<evidence type="ECO:0000256" key="1">
    <source>
        <dbReference type="SAM" id="MobiDB-lite"/>
    </source>
</evidence>
<dbReference type="EMBL" id="JBHLWM010000005">
    <property type="protein sequence ID" value="MFC0241332.1"/>
    <property type="molecule type" value="Genomic_DNA"/>
</dbReference>